<feature type="region of interest" description="Disordered" evidence="2">
    <location>
        <begin position="414"/>
        <end position="435"/>
    </location>
</feature>
<dbReference type="Gene3D" id="2.170.260.10">
    <property type="entry name" value="paz domain"/>
    <property type="match status" value="1"/>
</dbReference>
<dbReference type="Gene3D" id="3.40.50.2300">
    <property type="match status" value="1"/>
</dbReference>
<protein>
    <recommendedName>
        <fullName evidence="8">Piwi domain-containing protein</fullName>
    </recommendedName>
</protein>
<name>A0A0Q3E9P0_BRADI</name>
<dbReference type="InterPro" id="IPR036397">
    <property type="entry name" value="RNaseH_sf"/>
</dbReference>
<dbReference type="Gene3D" id="3.30.420.10">
    <property type="entry name" value="Ribonuclease H-like superfamily/Ribonuclease H"/>
    <property type="match status" value="1"/>
</dbReference>
<evidence type="ECO:0000313" key="5">
    <source>
        <dbReference type="EMBL" id="KQJ84598.1"/>
    </source>
</evidence>
<feature type="domain" description="PAZ" evidence="3">
    <location>
        <begin position="285"/>
        <end position="408"/>
    </location>
</feature>
<organism evidence="5">
    <name type="scientific">Brachypodium distachyon</name>
    <name type="common">Purple false brome</name>
    <name type="synonym">Trachynia distachya</name>
    <dbReference type="NCBI Taxonomy" id="15368"/>
    <lineage>
        <taxon>Eukaryota</taxon>
        <taxon>Viridiplantae</taxon>
        <taxon>Streptophyta</taxon>
        <taxon>Embryophyta</taxon>
        <taxon>Tracheophyta</taxon>
        <taxon>Spermatophyta</taxon>
        <taxon>Magnoliopsida</taxon>
        <taxon>Liliopsida</taxon>
        <taxon>Poales</taxon>
        <taxon>Poaceae</taxon>
        <taxon>BOP clade</taxon>
        <taxon>Pooideae</taxon>
        <taxon>Stipodae</taxon>
        <taxon>Brachypodieae</taxon>
        <taxon>Brachypodium</taxon>
    </lineage>
</organism>
<proteinExistence type="inferred from homology"/>
<dbReference type="GeneID" id="100835081"/>
<dbReference type="KEGG" id="bdi:100835081"/>
<feature type="region of interest" description="Disordered" evidence="2">
    <location>
        <begin position="1"/>
        <end position="84"/>
    </location>
</feature>
<comment type="similarity">
    <text evidence="1">Belongs to the argonaute family. Ago subfamily.</text>
</comment>
<dbReference type="GO" id="GO:0031047">
    <property type="term" value="P:regulatory ncRNA-mediated gene silencing"/>
    <property type="evidence" value="ECO:0000318"/>
    <property type="project" value="GO_Central"/>
</dbReference>
<dbReference type="Gramene" id="KQJ84598">
    <property type="protein sequence ID" value="KQJ84598"/>
    <property type="gene ID" value="BRADI_5g21810v3"/>
</dbReference>
<dbReference type="SUPFAM" id="SSF101690">
    <property type="entry name" value="PAZ domain"/>
    <property type="match status" value="1"/>
</dbReference>
<evidence type="ECO:0008006" key="8">
    <source>
        <dbReference type="Google" id="ProtNLM"/>
    </source>
</evidence>
<dbReference type="InterPro" id="IPR036085">
    <property type="entry name" value="PAZ_dom_sf"/>
</dbReference>
<dbReference type="OrthoDB" id="10252740at2759"/>
<accession>A0A0Q3E9P0</accession>
<evidence type="ECO:0000259" key="3">
    <source>
        <dbReference type="PROSITE" id="PS50821"/>
    </source>
</evidence>
<dbReference type="PROSITE" id="PS50822">
    <property type="entry name" value="PIWI"/>
    <property type="match status" value="1"/>
</dbReference>
<dbReference type="GO" id="GO:0005634">
    <property type="term" value="C:nucleus"/>
    <property type="evidence" value="ECO:0000318"/>
    <property type="project" value="GO_Central"/>
</dbReference>
<dbReference type="STRING" id="15368.A0A0Q3E9P0"/>
<evidence type="ECO:0000256" key="1">
    <source>
        <dbReference type="ARBA" id="ARBA00008201"/>
    </source>
</evidence>
<dbReference type="GO" id="GO:0003723">
    <property type="term" value="F:RNA binding"/>
    <property type="evidence" value="ECO:0000318"/>
    <property type="project" value="GO_Central"/>
</dbReference>
<dbReference type="SMART" id="SM00950">
    <property type="entry name" value="Piwi"/>
    <property type="match status" value="1"/>
</dbReference>
<dbReference type="PROSITE" id="PS50821">
    <property type="entry name" value="PAZ"/>
    <property type="match status" value="1"/>
</dbReference>
<dbReference type="SMR" id="A0A0Q3E9P0"/>
<dbReference type="Proteomes" id="UP000008810">
    <property type="component" value="Chromosome 5"/>
</dbReference>
<dbReference type="RefSeq" id="XP_024311732.1">
    <property type="nucleotide sequence ID" value="XM_024455964.1"/>
</dbReference>
<reference evidence="5 6" key="1">
    <citation type="journal article" date="2010" name="Nature">
        <title>Genome sequencing and analysis of the model grass Brachypodium distachyon.</title>
        <authorList>
            <consortium name="International Brachypodium Initiative"/>
        </authorList>
    </citation>
    <scope>NUCLEOTIDE SEQUENCE [LARGE SCALE GENOMIC DNA]</scope>
    <source>
        <strain evidence="5 6">Bd21</strain>
    </source>
</reference>
<dbReference type="EnsemblPlants" id="KQJ84598">
    <property type="protein sequence ID" value="KQJ84598"/>
    <property type="gene ID" value="BRADI_5g21810v3"/>
</dbReference>
<dbReference type="SUPFAM" id="SSF53098">
    <property type="entry name" value="Ribonuclease H-like"/>
    <property type="match status" value="1"/>
</dbReference>
<dbReference type="PANTHER" id="PTHR22891">
    <property type="entry name" value="EUKARYOTIC TRANSLATION INITIATION FACTOR 2C"/>
    <property type="match status" value="1"/>
</dbReference>
<dbReference type="Pfam" id="PF02170">
    <property type="entry name" value="PAZ"/>
    <property type="match status" value="1"/>
</dbReference>
<dbReference type="InterPro" id="IPR014811">
    <property type="entry name" value="ArgoL1"/>
</dbReference>
<dbReference type="CDD" id="cd04657">
    <property type="entry name" value="Piwi_ago-like"/>
    <property type="match status" value="1"/>
</dbReference>
<dbReference type="AlphaFoldDB" id="A0A0Q3E9P0"/>
<dbReference type="Pfam" id="PF02171">
    <property type="entry name" value="Piwi"/>
    <property type="match status" value="1"/>
</dbReference>
<evidence type="ECO:0000259" key="4">
    <source>
        <dbReference type="PROSITE" id="PS50822"/>
    </source>
</evidence>
<reference evidence="6" key="3">
    <citation type="submission" date="2018-08" db="UniProtKB">
        <authorList>
            <consortium name="EnsemblPlants"/>
        </authorList>
    </citation>
    <scope>IDENTIFICATION</scope>
    <source>
        <strain evidence="6">cv. Bd21</strain>
    </source>
</reference>
<evidence type="ECO:0000313" key="6">
    <source>
        <dbReference type="EnsemblPlants" id="KQJ84598"/>
    </source>
</evidence>
<feature type="domain" description="Piwi" evidence="4">
    <location>
        <begin position="599"/>
        <end position="899"/>
    </location>
</feature>
<sequence length="932" mass="105296">MAYRNGRDRGGRGGGRVGLGEERGHRERHFRGGGSRNQGGYQHARGRNGGGENGGRYNRQGPNALETDKRNKTEDPPVDPKISPSEGVEVKLLVNHFTVKFEESTMFHYDIKLDQDSPGASGTGLPNADNFAKAELVKVLQRPPHSLTVAYNGMGRLFTFAELPEGPFTVKVGSRAYSAFAKLENKVSLSELSERPVPEYLSQGLDCIVREASSLGKIIVGQTFYSPEEVPGNEADPNTDQPSAVPPVALRGTKQTLKHTNQGPILCVDYSFMDFCKMGGSVRSLVKHLVKRLDGTILDIHTTLGEKQLVHLERHLKGLYVTLNYQKSPEGKSDGTTARKYKVHGLTKQLAHQITFPDFKSGDQRKLLEYYRQQYGKVIEYKMLPCLSLSKNSNRPNSVPIELCSLHEWQRYPKESSRENSNQQPNNRPPKLSERKKEILRMVKDVDGPCRGLGGEQFKISLGEQMTEVMGRILPPPMLKLRGFNGNSYRLSIDRQRQPKCQWNITRKKVADGINLQYWGILDFSARRSLSRRWEEALHRRRFVRDIFFKCNELGIRMAEKPCYDEESKMSVLSDAGELYKVLSAAKLSVEENKQKLQLLFCPMSEQHPGYKTLKQICETKLGIQTQCLLSEAANKDNVRDRDQYMSNLALKINSKLGGSNVQLLSDGLPKMAGSHFMFIGADVNHPSPNDNLSHSIAAVVASMDCPGASKYVPRIRAQKNRCEEIVELGQMCKELIQVYEKKNGVKPQKIIYFRDGVSDNQFEMVLKQELKQLENMLKALKEGYSPTITAIVAKKRHHTRLFPKDEDRNVLPGTVVDTDVVNTADQDFFLCSHDGLHGTSRPTHYHRLKDDHGFEPVDLQKLVYNMCFLFARCTKPVSLTTPVKYADLAAYRGRDYYDIMKTESQHSELLKKTGGFPILLHVDLEDRMVFI</sequence>
<dbReference type="EMBL" id="CM000884">
    <property type="protein sequence ID" value="KQJ84598.1"/>
    <property type="molecule type" value="Genomic_DNA"/>
</dbReference>
<evidence type="ECO:0000256" key="2">
    <source>
        <dbReference type="SAM" id="MobiDB-lite"/>
    </source>
</evidence>
<feature type="compositionally biased region" description="Basic and acidic residues" evidence="2">
    <location>
        <begin position="1"/>
        <end position="11"/>
    </location>
</feature>
<dbReference type="InterPro" id="IPR003165">
    <property type="entry name" value="Piwi"/>
</dbReference>
<keyword evidence="7" id="KW-1185">Reference proteome</keyword>
<dbReference type="InterPro" id="IPR003100">
    <property type="entry name" value="PAZ_dom"/>
</dbReference>
<dbReference type="GO" id="GO:0005737">
    <property type="term" value="C:cytoplasm"/>
    <property type="evidence" value="ECO:0000318"/>
    <property type="project" value="GO_Central"/>
</dbReference>
<dbReference type="GO" id="GO:0004521">
    <property type="term" value="F:RNA endonuclease activity"/>
    <property type="evidence" value="ECO:0000318"/>
    <property type="project" value="GO_Central"/>
</dbReference>
<dbReference type="CDD" id="cd02846">
    <property type="entry name" value="PAZ_argonaute_like"/>
    <property type="match status" value="1"/>
</dbReference>
<dbReference type="InterPro" id="IPR012337">
    <property type="entry name" value="RNaseH-like_sf"/>
</dbReference>
<feature type="compositionally biased region" description="Basic and acidic residues" evidence="2">
    <location>
        <begin position="66"/>
        <end position="75"/>
    </location>
</feature>
<dbReference type="ExpressionAtlas" id="A0A0Q3E9P0">
    <property type="expression patterns" value="baseline and differential"/>
</dbReference>
<evidence type="ECO:0000313" key="7">
    <source>
        <dbReference type="Proteomes" id="UP000008810"/>
    </source>
</evidence>
<gene>
    <name evidence="6" type="primary">LOC100835081</name>
    <name evidence="5" type="ORF">BRADI_5g21810v3</name>
</gene>
<dbReference type="InterPro" id="IPR045246">
    <property type="entry name" value="Piwi_ago-like"/>
</dbReference>
<dbReference type="SMART" id="SM01163">
    <property type="entry name" value="DUF1785"/>
    <property type="match status" value="1"/>
</dbReference>
<reference evidence="5" key="2">
    <citation type="submission" date="2017-06" db="EMBL/GenBank/DDBJ databases">
        <title>WGS assembly of Brachypodium distachyon.</title>
        <authorList>
            <consortium name="The International Brachypodium Initiative"/>
            <person name="Lucas S."/>
            <person name="Harmon-Smith M."/>
            <person name="Lail K."/>
            <person name="Tice H."/>
            <person name="Grimwood J."/>
            <person name="Bruce D."/>
            <person name="Barry K."/>
            <person name="Shu S."/>
            <person name="Lindquist E."/>
            <person name="Wang M."/>
            <person name="Pitluck S."/>
            <person name="Vogel J.P."/>
            <person name="Garvin D.F."/>
            <person name="Mockler T.C."/>
            <person name="Schmutz J."/>
            <person name="Rokhsar D."/>
            <person name="Bevan M.W."/>
        </authorList>
    </citation>
    <scope>NUCLEOTIDE SEQUENCE</scope>
    <source>
        <strain evidence="5">Bd21</strain>
    </source>
</reference>